<evidence type="ECO:0000313" key="1">
    <source>
        <dbReference type="EMBL" id="KAJ2763772.1"/>
    </source>
</evidence>
<proteinExistence type="predicted"/>
<gene>
    <name evidence="1" type="ORF">IWQ57_005447</name>
</gene>
<name>A0ACC1JMR9_9FUNG</name>
<accession>A0ACC1JMR9</accession>
<dbReference type="Proteomes" id="UP001140234">
    <property type="component" value="Unassembled WGS sequence"/>
</dbReference>
<dbReference type="EMBL" id="JANBUJ010002625">
    <property type="protein sequence ID" value="KAJ2763772.1"/>
    <property type="molecule type" value="Genomic_DNA"/>
</dbReference>
<keyword evidence="2" id="KW-1185">Reference proteome</keyword>
<comment type="caution">
    <text evidence="1">The sequence shown here is derived from an EMBL/GenBank/DDBJ whole genome shotgun (WGS) entry which is preliminary data.</text>
</comment>
<protein>
    <submittedName>
        <fullName evidence="1">Uncharacterized protein</fullName>
    </submittedName>
</protein>
<evidence type="ECO:0000313" key="2">
    <source>
        <dbReference type="Proteomes" id="UP001140234"/>
    </source>
</evidence>
<sequence>MVKLLSSAVVAAAAIAQGAWAHMKVIAPPPRVGDTKDQLIAPCGGGNVPTKNLTTFSVNGDSEFVLRPGHGTGNLIFNYFLDTTVTNDSVAHPLKDVPMPKPDTYSTKIDFAAAGLKAGQQIVVQAINNVTDDGKNSQFYACFDVKLGDADSSPESSQDHGSHSSSGTSQGHDSHSSSASSLATQVLSLKAVLGTAAGLLVAAAAF</sequence>
<reference evidence="1" key="1">
    <citation type="submission" date="2022-07" db="EMBL/GenBank/DDBJ databases">
        <title>Phylogenomic reconstructions and comparative analyses of Kickxellomycotina fungi.</title>
        <authorList>
            <person name="Reynolds N.K."/>
            <person name="Stajich J.E."/>
            <person name="Barry K."/>
            <person name="Grigoriev I.V."/>
            <person name="Crous P."/>
            <person name="Smith M.E."/>
        </authorList>
    </citation>
    <scope>NUCLEOTIDE SEQUENCE</scope>
    <source>
        <strain evidence="1">CBS 109366</strain>
    </source>
</reference>
<organism evidence="1 2">
    <name type="scientific">Coemansia nantahalensis</name>
    <dbReference type="NCBI Taxonomy" id="2789366"/>
    <lineage>
        <taxon>Eukaryota</taxon>
        <taxon>Fungi</taxon>
        <taxon>Fungi incertae sedis</taxon>
        <taxon>Zoopagomycota</taxon>
        <taxon>Kickxellomycotina</taxon>
        <taxon>Kickxellomycetes</taxon>
        <taxon>Kickxellales</taxon>
        <taxon>Kickxellaceae</taxon>
        <taxon>Coemansia</taxon>
    </lineage>
</organism>